<dbReference type="InterPro" id="IPR010982">
    <property type="entry name" value="Lambda_DNA-bd_dom_sf"/>
</dbReference>
<gene>
    <name evidence="2" type="ORF">GCM10009007_20910</name>
</gene>
<organism evidence="2 3">
    <name type="scientific">Formosimonas limnophila</name>
    <dbReference type="NCBI Taxonomy" id="1384487"/>
    <lineage>
        <taxon>Bacteria</taxon>
        <taxon>Pseudomonadati</taxon>
        <taxon>Pseudomonadota</taxon>
        <taxon>Betaproteobacteria</taxon>
        <taxon>Burkholderiales</taxon>
        <taxon>Burkholderiaceae</taxon>
        <taxon>Formosimonas</taxon>
    </lineage>
</organism>
<evidence type="ECO:0000313" key="3">
    <source>
        <dbReference type="Proteomes" id="UP000614287"/>
    </source>
</evidence>
<dbReference type="GO" id="GO:0003677">
    <property type="term" value="F:DNA binding"/>
    <property type="evidence" value="ECO:0007669"/>
    <property type="project" value="InterPro"/>
</dbReference>
<dbReference type="Gene3D" id="1.10.260.40">
    <property type="entry name" value="lambda repressor-like DNA-binding domains"/>
    <property type="match status" value="1"/>
</dbReference>
<dbReference type="RefSeq" id="WP_189493916.1">
    <property type="nucleotide sequence ID" value="NZ_BMZG01000017.1"/>
</dbReference>
<comment type="caution">
    <text evidence="2">The sequence shown here is derived from an EMBL/GenBank/DDBJ whole genome shotgun (WGS) entry which is preliminary data.</text>
</comment>
<accession>A0A8J3CMP0</accession>
<dbReference type="SMART" id="SM00530">
    <property type="entry name" value="HTH_XRE"/>
    <property type="match status" value="1"/>
</dbReference>
<sequence length="145" mass="15620">MIDPNSIGQRLKTIRADATQQEFADRLGVGRATLARYEVGDRTPDAEFLLKAFYACQVDPLWLLTGRAESASVLSADEQVLITSYRALNQDLRNATLRVALGGVAPQATSVPLNFGVVVSGNNNSGISGRDYYENGPKKSDDGSN</sequence>
<evidence type="ECO:0000259" key="1">
    <source>
        <dbReference type="PROSITE" id="PS50943"/>
    </source>
</evidence>
<dbReference type="Pfam" id="PF01381">
    <property type="entry name" value="HTH_3"/>
    <property type="match status" value="1"/>
</dbReference>
<dbReference type="Proteomes" id="UP000614287">
    <property type="component" value="Unassembled WGS sequence"/>
</dbReference>
<name>A0A8J3CMP0_9BURK</name>
<dbReference type="AlphaFoldDB" id="A0A8J3CMP0"/>
<dbReference type="EMBL" id="BMZG01000017">
    <property type="protein sequence ID" value="GHA79802.1"/>
    <property type="molecule type" value="Genomic_DNA"/>
</dbReference>
<keyword evidence="3" id="KW-1185">Reference proteome</keyword>
<protein>
    <recommendedName>
        <fullName evidence="1">HTH cro/C1-type domain-containing protein</fullName>
    </recommendedName>
</protein>
<dbReference type="InterPro" id="IPR001387">
    <property type="entry name" value="Cro/C1-type_HTH"/>
</dbReference>
<dbReference type="PROSITE" id="PS50943">
    <property type="entry name" value="HTH_CROC1"/>
    <property type="match status" value="1"/>
</dbReference>
<dbReference type="SUPFAM" id="SSF47413">
    <property type="entry name" value="lambda repressor-like DNA-binding domains"/>
    <property type="match status" value="1"/>
</dbReference>
<dbReference type="CDD" id="cd00093">
    <property type="entry name" value="HTH_XRE"/>
    <property type="match status" value="1"/>
</dbReference>
<proteinExistence type="predicted"/>
<feature type="domain" description="HTH cro/C1-type" evidence="1">
    <location>
        <begin position="19"/>
        <end position="63"/>
    </location>
</feature>
<reference evidence="2" key="1">
    <citation type="journal article" date="2014" name="Int. J. Syst. Evol. Microbiol.">
        <title>Complete genome sequence of Corynebacterium casei LMG S-19264T (=DSM 44701T), isolated from a smear-ripened cheese.</title>
        <authorList>
            <consortium name="US DOE Joint Genome Institute (JGI-PGF)"/>
            <person name="Walter F."/>
            <person name="Albersmeier A."/>
            <person name="Kalinowski J."/>
            <person name="Ruckert C."/>
        </authorList>
    </citation>
    <scope>NUCLEOTIDE SEQUENCE</scope>
    <source>
        <strain evidence="2">KCTC 32501</strain>
    </source>
</reference>
<reference evidence="2" key="2">
    <citation type="submission" date="2020-09" db="EMBL/GenBank/DDBJ databases">
        <authorList>
            <person name="Sun Q."/>
            <person name="Kim S."/>
        </authorList>
    </citation>
    <scope>NUCLEOTIDE SEQUENCE</scope>
    <source>
        <strain evidence="2">KCTC 32501</strain>
    </source>
</reference>
<evidence type="ECO:0000313" key="2">
    <source>
        <dbReference type="EMBL" id="GHA79802.1"/>
    </source>
</evidence>